<protein>
    <submittedName>
        <fullName evidence="8">Uncharacterized protein</fullName>
    </submittedName>
</protein>
<organism evidence="8">
    <name type="scientific">bioreactor metagenome</name>
    <dbReference type="NCBI Taxonomy" id="1076179"/>
    <lineage>
        <taxon>unclassified sequences</taxon>
        <taxon>metagenomes</taxon>
        <taxon>ecological metagenomes</taxon>
    </lineage>
</organism>
<evidence type="ECO:0000256" key="5">
    <source>
        <dbReference type="ARBA" id="ARBA00022989"/>
    </source>
</evidence>
<dbReference type="PANTHER" id="PTHR33508:SF1">
    <property type="entry name" value="UPF0056 MEMBRANE PROTEIN YHCE"/>
    <property type="match status" value="1"/>
</dbReference>
<name>A0A644WVS8_9ZZZZ</name>
<accession>A0A644WVS8</accession>
<evidence type="ECO:0000256" key="7">
    <source>
        <dbReference type="SAM" id="Phobius"/>
    </source>
</evidence>
<feature type="transmembrane region" description="Helical" evidence="7">
    <location>
        <begin position="107"/>
        <end position="129"/>
    </location>
</feature>
<reference evidence="8" key="1">
    <citation type="submission" date="2019-08" db="EMBL/GenBank/DDBJ databases">
        <authorList>
            <person name="Kucharzyk K."/>
            <person name="Murdoch R.W."/>
            <person name="Higgins S."/>
            <person name="Loffler F."/>
        </authorList>
    </citation>
    <scope>NUCLEOTIDE SEQUENCE</scope>
</reference>
<dbReference type="PANTHER" id="PTHR33508">
    <property type="entry name" value="UPF0056 MEMBRANE PROTEIN YHCE"/>
    <property type="match status" value="1"/>
</dbReference>
<evidence type="ECO:0000256" key="6">
    <source>
        <dbReference type="ARBA" id="ARBA00023136"/>
    </source>
</evidence>
<evidence type="ECO:0000256" key="4">
    <source>
        <dbReference type="ARBA" id="ARBA00022692"/>
    </source>
</evidence>
<feature type="transmembrane region" description="Helical" evidence="7">
    <location>
        <begin position="6"/>
        <end position="32"/>
    </location>
</feature>
<feature type="transmembrane region" description="Helical" evidence="7">
    <location>
        <begin position="44"/>
        <end position="66"/>
    </location>
</feature>
<comment type="caution">
    <text evidence="8">The sequence shown here is derived from an EMBL/GenBank/DDBJ whole genome shotgun (WGS) entry which is preliminary data.</text>
</comment>
<dbReference type="GO" id="GO:0005886">
    <property type="term" value="C:plasma membrane"/>
    <property type="evidence" value="ECO:0007669"/>
    <property type="project" value="UniProtKB-SubCell"/>
</dbReference>
<dbReference type="EMBL" id="VSSQ01001354">
    <property type="protein sequence ID" value="MPM07598.1"/>
    <property type="molecule type" value="Genomic_DNA"/>
</dbReference>
<keyword evidence="6 7" id="KW-0472">Membrane</keyword>
<keyword evidence="5 7" id="KW-1133">Transmembrane helix</keyword>
<comment type="similarity">
    <text evidence="2">Belongs to the UPF0056 (MarC) family.</text>
</comment>
<evidence type="ECO:0000313" key="8">
    <source>
        <dbReference type="EMBL" id="MPM07598.1"/>
    </source>
</evidence>
<comment type="subcellular location">
    <subcellularLocation>
        <location evidence="1">Cell membrane</location>
        <topology evidence="1">Multi-pass membrane protein</topology>
    </subcellularLocation>
</comment>
<keyword evidence="3" id="KW-1003">Cell membrane</keyword>
<dbReference type="AlphaFoldDB" id="A0A644WVS8"/>
<proteinExistence type="inferred from homology"/>
<sequence length="203" mass="22146">MLGFNFVEIISAFLVLFAIIDATGSVPIFLNLRSQNKTIEPFKASFYSTIILIMFLFIGEAILKLFQVDLSSFAIAGALVILIISIEMIFGVEIFKIDENTSGNGSATLVPVVFPLITGPGTFTTLLAMRAEYNTINIIIAVILNIAFVYVVLRYLDGVKRLMGVGGVFILRKFFGVILLAIAVRLITSNLNALITSIQSQAL</sequence>
<evidence type="ECO:0000256" key="1">
    <source>
        <dbReference type="ARBA" id="ARBA00004651"/>
    </source>
</evidence>
<evidence type="ECO:0000256" key="3">
    <source>
        <dbReference type="ARBA" id="ARBA00022475"/>
    </source>
</evidence>
<dbReference type="Pfam" id="PF01914">
    <property type="entry name" value="MarC"/>
    <property type="match status" value="1"/>
</dbReference>
<dbReference type="NCBIfam" id="TIGR00427">
    <property type="entry name" value="NAAT family transporter"/>
    <property type="match status" value="1"/>
</dbReference>
<gene>
    <name evidence="8" type="ORF">SDC9_53904</name>
</gene>
<feature type="transmembrane region" description="Helical" evidence="7">
    <location>
        <begin position="72"/>
        <end position="95"/>
    </location>
</feature>
<dbReference type="InterPro" id="IPR002771">
    <property type="entry name" value="Multi_antbiot-R_MarC"/>
</dbReference>
<feature type="transmembrane region" description="Helical" evidence="7">
    <location>
        <begin position="135"/>
        <end position="153"/>
    </location>
</feature>
<evidence type="ECO:0000256" key="2">
    <source>
        <dbReference type="ARBA" id="ARBA00009784"/>
    </source>
</evidence>
<keyword evidence="4 7" id="KW-0812">Transmembrane</keyword>